<feature type="region of interest" description="Disordered" evidence="1">
    <location>
        <begin position="83"/>
        <end position="103"/>
    </location>
</feature>
<organism evidence="2 3">
    <name type="scientific">Endozoicomonas euniceicola</name>
    <dbReference type="NCBI Taxonomy" id="1234143"/>
    <lineage>
        <taxon>Bacteria</taxon>
        <taxon>Pseudomonadati</taxon>
        <taxon>Pseudomonadota</taxon>
        <taxon>Gammaproteobacteria</taxon>
        <taxon>Oceanospirillales</taxon>
        <taxon>Endozoicomonadaceae</taxon>
        <taxon>Endozoicomonas</taxon>
    </lineage>
</organism>
<dbReference type="EMBL" id="CP103300">
    <property type="protein sequence ID" value="UYM14395.1"/>
    <property type="molecule type" value="Genomic_DNA"/>
</dbReference>
<evidence type="ECO:0000313" key="2">
    <source>
        <dbReference type="EMBL" id="UYM14395.1"/>
    </source>
</evidence>
<evidence type="ECO:0000256" key="1">
    <source>
        <dbReference type="SAM" id="MobiDB-lite"/>
    </source>
</evidence>
<name>A0ABY6GNS9_9GAMM</name>
<reference evidence="2" key="1">
    <citation type="submission" date="2022-10" db="EMBL/GenBank/DDBJ databases">
        <title>Completed Genome Sequence of two octocoral isolated bacterium, Endozoicomonas euniceicola EF212T and Endozoicomonas gorgoniicola PS125T.</title>
        <authorList>
            <person name="Chiou Y.-J."/>
            <person name="Chen Y.-H."/>
        </authorList>
    </citation>
    <scope>NUCLEOTIDE SEQUENCE</scope>
    <source>
        <strain evidence="2">EF212</strain>
    </source>
</reference>
<dbReference type="Proteomes" id="UP001163255">
    <property type="component" value="Chromosome"/>
</dbReference>
<proteinExistence type="predicted"/>
<gene>
    <name evidence="2" type="ORF">NX720_15980</name>
</gene>
<protein>
    <submittedName>
        <fullName evidence="2">Uncharacterized protein</fullName>
    </submittedName>
</protein>
<sequence length="119" mass="13083">MSKQQGADGSQRGVILSLLCEHMLLLHPEQFVLLKNKQPGMPVGCLIERLNAEALLNTVKAVVESDDPDNELQALTLALEDTLPKRESSRHMAGRDLGRQEATDTLKAHAQKFELLDAA</sequence>
<keyword evidence="3" id="KW-1185">Reference proteome</keyword>
<evidence type="ECO:0000313" key="3">
    <source>
        <dbReference type="Proteomes" id="UP001163255"/>
    </source>
</evidence>
<dbReference type="RefSeq" id="WP_262595846.1">
    <property type="nucleotide sequence ID" value="NZ_CP103300.1"/>
</dbReference>
<accession>A0ABY6GNS9</accession>